<sequence length="350" mass="37728">MRKERITELETVRALAILAVLVIHVTASGTVELPSGGVSRGIYLVLNKLSNFSVPAFVLMSGLVLFYRYGDDWGKGQAAAFYRKRLQYIVLPYLVWSGFYIVYNRLIHGEAVTGITLSRLGDNLLWGEASYHLYFIVLIVQYYALFPLLMAAAKKGGGGSLLLIGLVLQAGAFYYNHAVAEIPHRSAFGLTYLGEFCIGGALGLGYREWISRLKPRQTAVWALSGLLGAGLAWIHLAGPDRFSWGPEGAEAIVHAYSVAVSVALLLAGSSLLRSSPGMARFLTALGAASFGVYLIHPAVLTAWAVSFSYPPGSPAYHLSNAGAFAVGLAVSWGVFLLLRRAKAGWVLLGK</sequence>
<dbReference type="GO" id="GO:0016413">
    <property type="term" value="F:O-acetyltransferase activity"/>
    <property type="evidence" value="ECO:0007669"/>
    <property type="project" value="TreeGrafter"/>
</dbReference>
<evidence type="ECO:0000256" key="2">
    <source>
        <dbReference type="ARBA" id="ARBA00007400"/>
    </source>
</evidence>
<dbReference type="KEGG" id="paun:MJA45_00135"/>
<evidence type="ECO:0000259" key="8">
    <source>
        <dbReference type="Pfam" id="PF01757"/>
    </source>
</evidence>
<evidence type="ECO:0000313" key="9">
    <source>
        <dbReference type="EMBL" id="WNQ11528.1"/>
    </source>
</evidence>
<dbReference type="Proteomes" id="UP001305702">
    <property type="component" value="Chromosome"/>
</dbReference>
<comment type="similarity">
    <text evidence="2">Belongs to the acyltransferase 3 family.</text>
</comment>
<dbReference type="PANTHER" id="PTHR40074:SF2">
    <property type="entry name" value="O-ACETYLTRANSFERASE WECH"/>
    <property type="match status" value="1"/>
</dbReference>
<feature type="domain" description="Acyltransferase 3" evidence="8">
    <location>
        <begin position="8"/>
        <end position="333"/>
    </location>
</feature>
<dbReference type="PANTHER" id="PTHR40074">
    <property type="entry name" value="O-ACETYLTRANSFERASE WECH"/>
    <property type="match status" value="1"/>
</dbReference>
<feature type="transmembrane region" description="Helical" evidence="7">
    <location>
        <begin position="131"/>
        <end position="151"/>
    </location>
</feature>
<evidence type="ECO:0000256" key="6">
    <source>
        <dbReference type="ARBA" id="ARBA00023136"/>
    </source>
</evidence>
<feature type="transmembrane region" description="Helical" evidence="7">
    <location>
        <begin position="187"/>
        <end position="206"/>
    </location>
</feature>
<evidence type="ECO:0000256" key="5">
    <source>
        <dbReference type="ARBA" id="ARBA00022989"/>
    </source>
</evidence>
<evidence type="ECO:0000256" key="1">
    <source>
        <dbReference type="ARBA" id="ARBA00004651"/>
    </source>
</evidence>
<comment type="subcellular location">
    <subcellularLocation>
        <location evidence="1">Cell membrane</location>
        <topology evidence="1">Multi-pass membrane protein</topology>
    </subcellularLocation>
</comment>
<keyword evidence="6 7" id="KW-0472">Membrane</keyword>
<reference evidence="9 10" key="1">
    <citation type="submission" date="2022-02" db="EMBL/GenBank/DDBJ databases">
        <title>Paenibacillus sp. MBLB1776 Whole Genome Shotgun Sequencing.</title>
        <authorList>
            <person name="Hwang C.Y."/>
            <person name="Cho E.-S."/>
            <person name="Seo M.-J."/>
        </authorList>
    </citation>
    <scope>NUCLEOTIDE SEQUENCE [LARGE SCALE GENOMIC DNA]</scope>
    <source>
        <strain evidence="9 10">MBLB1776</strain>
    </source>
</reference>
<dbReference type="GO" id="GO:0005886">
    <property type="term" value="C:plasma membrane"/>
    <property type="evidence" value="ECO:0007669"/>
    <property type="project" value="UniProtKB-SubCell"/>
</dbReference>
<gene>
    <name evidence="9" type="ORF">MJA45_00135</name>
</gene>
<dbReference type="Pfam" id="PF01757">
    <property type="entry name" value="Acyl_transf_3"/>
    <property type="match status" value="1"/>
</dbReference>
<feature type="transmembrane region" description="Helical" evidence="7">
    <location>
        <begin position="49"/>
        <end position="67"/>
    </location>
</feature>
<accession>A0AA96LE33</accession>
<evidence type="ECO:0000256" key="4">
    <source>
        <dbReference type="ARBA" id="ARBA00022692"/>
    </source>
</evidence>
<dbReference type="GO" id="GO:0009246">
    <property type="term" value="P:enterobacterial common antigen biosynthetic process"/>
    <property type="evidence" value="ECO:0007669"/>
    <property type="project" value="TreeGrafter"/>
</dbReference>
<dbReference type="EC" id="2.3.1.-" evidence="9"/>
<dbReference type="AlphaFoldDB" id="A0AA96LE33"/>
<feature type="transmembrane region" description="Helical" evidence="7">
    <location>
        <begin position="284"/>
        <end position="305"/>
    </location>
</feature>
<dbReference type="EMBL" id="CP130318">
    <property type="protein sequence ID" value="WNQ11528.1"/>
    <property type="molecule type" value="Genomic_DNA"/>
</dbReference>
<feature type="transmembrane region" description="Helical" evidence="7">
    <location>
        <begin position="88"/>
        <end position="107"/>
    </location>
</feature>
<feature type="transmembrane region" description="Helical" evidence="7">
    <location>
        <begin position="158"/>
        <end position="175"/>
    </location>
</feature>
<keyword evidence="9" id="KW-0808">Transferase</keyword>
<keyword evidence="3" id="KW-1003">Cell membrane</keyword>
<feature type="transmembrane region" description="Helical" evidence="7">
    <location>
        <begin position="12"/>
        <end position="29"/>
    </location>
</feature>
<feature type="transmembrane region" description="Helical" evidence="7">
    <location>
        <begin position="251"/>
        <end position="272"/>
    </location>
</feature>
<dbReference type="InterPro" id="IPR002656">
    <property type="entry name" value="Acyl_transf_3_dom"/>
</dbReference>
<evidence type="ECO:0000256" key="7">
    <source>
        <dbReference type="SAM" id="Phobius"/>
    </source>
</evidence>
<proteinExistence type="inferred from homology"/>
<protein>
    <submittedName>
        <fullName evidence="9">Acyltransferase</fullName>
        <ecNumber evidence="9">2.3.1.-</ecNumber>
    </submittedName>
</protein>
<evidence type="ECO:0000256" key="3">
    <source>
        <dbReference type="ARBA" id="ARBA00022475"/>
    </source>
</evidence>
<name>A0AA96LE33_9BACL</name>
<feature type="transmembrane region" description="Helical" evidence="7">
    <location>
        <begin position="317"/>
        <end position="338"/>
    </location>
</feature>
<organism evidence="9 10">
    <name type="scientific">Paenibacillus aurantius</name>
    <dbReference type="NCBI Taxonomy" id="2918900"/>
    <lineage>
        <taxon>Bacteria</taxon>
        <taxon>Bacillati</taxon>
        <taxon>Bacillota</taxon>
        <taxon>Bacilli</taxon>
        <taxon>Bacillales</taxon>
        <taxon>Paenibacillaceae</taxon>
        <taxon>Paenibacillus</taxon>
    </lineage>
</organism>
<feature type="transmembrane region" description="Helical" evidence="7">
    <location>
        <begin position="218"/>
        <end position="236"/>
    </location>
</feature>
<keyword evidence="5 7" id="KW-1133">Transmembrane helix</keyword>
<evidence type="ECO:0000313" key="10">
    <source>
        <dbReference type="Proteomes" id="UP001305702"/>
    </source>
</evidence>
<keyword evidence="4 7" id="KW-0812">Transmembrane</keyword>
<keyword evidence="9" id="KW-0012">Acyltransferase</keyword>
<keyword evidence="10" id="KW-1185">Reference proteome</keyword>
<dbReference type="RefSeq" id="WP_315605304.1">
    <property type="nucleotide sequence ID" value="NZ_CP130318.1"/>
</dbReference>